<name>A0A0C2A017_9BACT</name>
<evidence type="ECO:0000313" key="2">
    <source>
        <dbReference type="EMBL" id="KIG16713.1"/>
    </source>
</evidence>
<dbReference type="Proteomes" id="UP000031599">
    <property type="component" value="Unassembled WGS sequence"/>
</dbReference>
<dbReference type="RefSeq" id="WP_052549180.1">
    <property type="nucleotide sequence ID" value="NZ_JMCC02000033.1"/>
</dbReference>
<protein>
    <submittedName>
        <fullName evidence="2">Uncharacterized protein</fullName>
    </submittedName>
</protein>
<dbReference type="AlphaFoldDB" id="A0A0C2A017"/>
<evidence type="ECO:0000313" key="3">
    <source>
        <dbReference type="Proteomes" id="UP000031599"/>
    </source>
</evidence>
<gene>
    <name evidence="2" type="ORF">DB30_04186</name>
</gene>
<accession>A0A0C2A017</accession>
<evidence type="ECO:0000256" key="1">
    <source>
        <dbReference type="SAM" id="MobiDB-lite"/>
    </source>
</evidence>
<dbReference type="EMBL" id="JMCC02000033">
    <property type="protein sequence ID" value="KIG16713.1"/>
    <property type="molecule type" value="Genomic_DNA"/>
</dbReference>
<reference evidence="2 3" key="1">
    <citation type="submission" date="2014-12" db="EMBL/GenBank/DDBJ databases">
        <title>Genome assembly of Enhygromyxa salina DSM 15201.</title>
        <authorList>
            <person name="Sharma G."/>
            <person name="Subramanian S."/>
        </authorList>
    </citation>
    <scope>NUCLEOTIDE SEQUENCE [LARGE SCALE GENOMIC DNA]</scope>
    <source>
        <strain evidence="2 3">DSM 15201</strain>
    </source>
</reference>
<comment type="caution">
    <text evidence="2">The sequence shown here is derived from an EMBL/GenBank/DDBJ whole genome shotgun (WGS) entry which is preliminary data.</text>
</comment>
<sequence>MSLFGRNKNKGKPPPIEPPSKLVEQAFTDLRVHVRLQEQSIATTEQFRVQLHEAMPKLVPYGSNQYAAVRAVLDWDHQIPSEYMLLRIYTAYSRHEARLLDTQIRARDQAIASDNLFPEFDLQDYGDLDASETYIAVLRPGSPSFEEFRFFSDWRKEVRPPVARAALSAVKQLESFQAAYRARQNDALGSAVVVGWVPPCLAESKAWAVEIWLVVEFDGQVGKANVFMVDSESLAITREYVTEVHVP</sequence>
<feature type="region of interest" description="Disordered" evidence="1">
    <location>
        <begin position="1"/>
        <end position="20"/>
    </location>
</feature>
<proteinExistence type="predicted"/>
<organism evidence="2 3">
    <name type="scientific">Enhygromyxa salina</name>
    <dbReference type="NCBI Taxonomy" id="215803"/>
    <lineage>
        <taxon>Bacteria</taxon>
        <taxon>Pseudomonadati</taxon>
        <taxon>Myxococcota</taxon>
        <taxon>Polyangia</taxon>
        <taxon>Nannocystales</taxon>
        <taxon>Nannocystaceae</taxon>
        <taxon>Enhygromyxa</taxon>
    </lineage>
</organism>